<dbReference type="InterPro" id="IPR044548">
    <property type="entry name" value="AF0060_NTP-PPase_MazG-like"/>
</dbReference>
<comment type="caution">
    <text evidence="1">The sequence shown here is derived from an EMBL/GenBank/DDBJ whole genome shotgun (WGS) entry which is preliminary data.</text>
</comment>
<dbReference type="AlphaFoldDB" id="A0A1A3NMI3"/>
<dbReference type="Proteomes" id="UP000093819">
    <property type="component" value="Unassembled WGS sequence"/>
</dbReference>
<dbReference type="SUPFAM" id="SSF101386">
    <property type="entry name" value="all-alpha NTP pyrophosphatases"/>
    <property type="match status" value="1"/>
</dbReference>
<evidence type="ECO:0000313" key="2">
    <source>
        <dbReference type="Proteomes" id="UP000093819"/>
    </source>
</evidence>
<gene>
    <name evidence="1" type="ORF">A5635_21790</name>
</gene>
<sequence>MRDDIAQLAAWNDRHNVSVDIRMLKISEEYGEATDAYLGYLGANPRKGVTNGVETVWLELADTALAALVAIESLGGDPESELLNRIEFVRTRLGLSHGDRK</sequence>
<dbReference type="EMBL" id="LZLR01000093">
    <property type="protein sequence ID" value="OBK22560.1"/>
    <property type="molecule type" value="Genomic_DNA"/>
</dbReference>
<reference evidence="1 2" key="1">
    <citation type="submission" date="2016-06" db="EMBL/GenBank/DDBJ databases">
        <authorList>
            <person name="Kjaerup R.B."/>
            <person name="Dalgaard T.S."/>
            <person name="Juul-Madsen H.R."/>
        </authorList>
    </citation>
    <scope>NUCLEOTIDE SEQUENCE [LARGE SCALE GENOMIC DNA]</scope>
    <source>
        <strain evidence="1 2">1245335.1</strain>
    </source>
</reference>
<dbReference type="Gene3D" id="1.10.287.1080">
    <property type="entry name" value="MazG-like"/>
    <property type="match status" value="1"/>
</dbReference>
<name>A0A1A3NMI3_MYCAS</name>
<evidence type="ECO:0008006" key="3">
    <source>
        <dbReference type="Google" id="ProtNLM"/>
    </source>
</evidence>
<accession>A0A1A3NMI3</accession>
<organism evidence="1 2">
    <name type="scientific">Mycobacterium asiaticum</name>
    <dbReference type="NCBI Taxonomy" id="1790"/>
    <lineage>
        <taxon>Bacteria</taxon>
        <taxon>Bacillati</taxon>
        <taxon>Actinomycetota</taxon>
        <taxon>Actinomycetes</taxon>
        <taxon>Mycobacteriales</taxon>
        <taxon>Mycobacteriaceae</taxon>
        <taxon>Mycobacterium</taxon>
    </lineage>
</organism>
<dbReference type="CDD" id="cd11533">
    <property type="entry name" value="NTP-PPase_Af0060_like"/>
    <property type="match status" value="1"/>
</dbReference>
<evidence type="ECO:0000313" key="1">
    <source>
        <dbReference type="EMBL" id="OBK22560.1"/>
    </source>
</evidence>
<protein>
    <recommendedName>
        <fullName evidence="3">NTP pyrophosphohydrolase MazG putative catalytic core domain-containing protein</fullName>
    </recommendedName>
</protein>
<proteinExistence type="predicted"/>